<accession>A0A8S5PCU9</accession>
<protein>
    <submittedName>
        <fullName evidence="1">Uncharacterized protein</fullName>
    </submittedName>
</protein>
<reference evidence="1" key="1">
    <citation type="journal article" date="2021" name="Proc. Natl. Acad. Sci. U.S.A.">
        <title>A Catalog of Tens of Thousands of Viruses from Human Metagenomes Reveals Hidden Associations with Chronic Diseases.</title>
        <authorList>
            <person name="Tisza M.J."/>
            <person name="Buck C.B."/>
        </authorList>
    </citation>
    <scope>NUCLEOTIDE SEQUENCE</scope>
    <source>
        <strain evidence="1">CtmpG14</strain>
    </source>
</reference>
<sequence>MKRHVRAPRKDENALAEKRWRRIEESKAIPWQDLSLEQKYVCLGGKTNEKPGKHVAKTRRNMSLAQNL</sequence>
<proteinExistence type="predicted"/>
<name>A0A8S5PCU9_9CAUD</name>
<dbReference type="EMBL" id="BK015384">
    <property type="protein sequence ID" value="DAE04201.1"/>
    <property type="molecule type" value="Genomic_DNA"/>
</dbReference>
<organism evidence="1">
    <name type="scientific">Siphoviridae sp. ctmpG14</name>
    <dbReference type="NCBI Taxonomy" id="2825654"/>
    <lineage>
        <taxon>Viruses</taxon>
        <taxon>Duplodnaviria</taxon>
        <taxon>Heunggongvirae</taxon>
        <taxon>Uroviricota</taxon>
        <taxon>Caudoviricetes</taxon>
    </lineage>
</organism>
<evidence type="ECO:0000313" key="1">
    <source>
        <dbReference type="EMBL" id="DAE04201.1"/>
    </source>
</evidence>